<evidence type="ECO:0000256" key="1">
    <source>
        <dbReference type="SAM" id="MobiDB-lite"/>
    </source>
</evidence>
<feature type="region of interest" description="Disordered" evidence="1">
    <location>
        <begin position="105"/>
        <end position="124"/>
    </location>
</feature>
<keyword evidence="4" id="KW-1185">Reference proteome</keyword>
<dbReference type="Proteomes" id="UP001211907">
    <property type="component" value="Unassembled WGS sequence"/>
</dbReference>
<feature type="transmembrane region" description="Helical" evidence="2">
    <location>
        <begin position="130"/>
        <end position="151"/>
    </location>
</feature>
<feature type="compositionally biased region" description="Basic and acidic residues" evidence="1">
    <location>
        <begin position="182"/>
        <end position="194"/>
    </location>
</feature>
<comment type="caution">
    <text evidence="3">The sequence shown here is derived from an EMBL/GenBank/DDBJ whole genome shotgun (WGS) entry which is preliminary data.</text>
</comment>
<protein>
    <submittedName>
        <fullName evidence="3">Uncharacterized protein</fullName>
    </submittedName>
</protein>
<dbReference type="EMBL" id="JADGJH010003129">
    <property type="protein sequence ID" value="KAJ3093262.1"/>
    <property type="molecule type" value="Genomic_DNA"/>
</dbReference>
<accession>A0AAD5SS86</accession>
<feature type="region of interest" description="Disordered" evidence="1">
    <location>
        <begin position="180"/>
        <end position="227"/>
    </location>
</feature>
<keyword evidence="2" id="KW-0812">Transmembrane</keyword>
<gene>
    <name evidence="3" type="ORF">HK100_006725</name>
</gene>
<keyword evidence="2" id="KW-0472">Membrane</keyword>
<evidence type="ECO:0000256" key="2">
    <source>
        <dbReference type="SAM" id="Phobius"/>
    </source>
</evidence>
<dbReference type="AlphaFoldDB" id="A0AAD5SS86"/>
<name>A0AAD5SS86_9FUNG</name>
<reference evidence="3" key="1">
    <citation type="submission" date="2020-05" db="EMBL/GenBank/DDBJ databases">
        <title>Phylogenomic resolution of chytrid fungi.</title>
        <authorList>
            <person name="Stajich J.E."/>
            <person name="Amses K."/>
            <person name="Simmons R."/>
            <person name="Seto K."/>
            <person name="Myers J."/>
            <person name="Bonds A."/>
            <person name="Quandt C.A."/>
            <person name="Barry K."/>
            <person name="Liu P."/>
            <person name="Grigoriev I."/>
            <person name="Longcore J.E."/>
            <person name="James T.Y."/>
        </authorList>
    </citation>
    <scope>NUCLEOTIDE SEQUENCE</scope>
    <source>
        <strain evidence="3">JEL0513</strain>
    </source>
</reference>
<proteinExistence type="predicted"/>
<evidence type="ECO:0000313" key="4">
    <source>
        <dbReference type="Proteomes" id="UP001211907"/>
    </source>
</evidence>
<sequence length="349" mass="37177">MTVFVDKLGFTIGTDNQVVLYVGYTTTLVGKTALASFQAGDTVLCTVSGTAVALGQFSCDFTPPAGSTTESVTATVNLGSASSSISSTFTFVGFGSDASSTTSSVISSASGTTQSSTPISGNSSSSGTNFGAIIGSIVAVFILAVGGLVFWKRKNLHSRREQFLNEAEWINVSAIPPALPPKESDSLDKSEDFSHQTGNGLSYSTAATTGASSSSYQQPKAENSHKHGTYESVSYTQEIQQFGGSPTIYVPPQPIRGAIDANYSTALPSFSEQASGIQQQLIQQQRQFNLNTDAYATYMIMQQKQAFEAAVIAAKEQKVHYPGYYDQQGQYHYYSAEQSAQLKQIADWQ</sequence>
<keyword evidence="2" id="KW-1133">Transmembrane helix</keyword>
<feature type="compositionally biased region" description="Low complexity" evidence="1">
    <location>
        <begin position="202"/>
        <end position="216"/>
    </location>
</feature>
<evidence type="ECO:0000313" key="3">
    <source>
        <dbReference type="EMBL" id="KAJ3093262.1"/>
    </source>
</evidence>
<organism evidence="3 4">
    <name type="scientific">Physocladia obscura</name>
    <dbReference type="NCBI Taxonomy" id="109957"/>
    <lineage>
        <taxon>Eukaryota</taxon>
        <taxon>Fungi</taxon>
        <taxon>Fungi incertae sedis</taxon>
        <taxon>Chytridiomycota</taxon>
        <taxon>Chytridiomycota incertae sedis</taxon>
        <taxon>Chytridiomycetes</taxon>
        <taxon>Chytridiales</taxon>
        <taxon>Chytriomycetaceae</taxon>
        <taxon>Physocladia</taxon>
    </lineage>
</organism>